<dbReference type="EMBL" id="HG739099">
    <property type="protein sequence ID" value="CDP05228.1"/>
    <property type="molecule type" value="Genomic_DNA"/>
</dbReference>
<dbReference type="PANTHER" id="PTHR45786">
    <property type="entry name" value="DNA BINDING PROTEIN-LIKE"/>
    <property type="match status" value="1"/>
</dbReference>
<keyword evidence="3" id="KW-1185">Reference proteome</keyword>
<evidence type="ECO:0000256" key="1">
    <source>
        <dbReference type="SAM" id="MobiDB-lite"/>
    </source>
</evidence>
<feature type="region of interest" description="Disordered" evidence="1">
    <location>
        <begin position="36"/>
        <end position="61"/>
    </location>
</feature>
<sequence>MCMNCFKFLPQNIEDAPELLAFATEYQISQQCSKSIAKTHKGNKRSRSARTQKPHNKGGKVPDGIEALKCISNEPDILASKPNCSYCEAKKLHSETPNFCCSAGQIVLQQNKFSDILIELYTGHSAEALSFRTYVRTYNNMFAFTSFGVHYDKSLCRRTNGIYTFKVQGQTYHFIKDLIPHEQKTVYLQLYFHDTEHELENRLATSEKLTESAVKKIMHVMESNPYASFL</sequence>
<name>A0A068UC88_COFCA</name>
<proteinExistence type="predicted"/>
<dbReference type="PhylomeDB" id="A0A068UC88"/>
<gene>
    <name evidence="2" type="ORF">GSCOC_T00020197001</name>
</gene>
<dbReference type="InParanoid" id="A0A068UC88"/>
<organism evidence="2 3">
    <name type="scientific">Coffea canephora</name>
    <name type="common">Robusta coffee</name>
    <dbReference type="NCBI Taxonomy" id="49390"/>
    <lineage>
        <taxon>Eukaryota</taxon>
        <taxon>Viridiplantae</taxon>
        <taxon>Streptophyta</taxon>
        <taxon>Embryophyta</taxon>
        <taxon>Tracheophyta</taxon>
        <taxon>Spermatophyta</taxon>
        <taxon>Magnoliopsida</taxon>
        <taxon>eudicotyledons</taxon>
        <taxon>Gunneridae</taxon>
        <taxon>Pentapetalae</taxon>
        <taxon>asterids</taxon>
        <taxon>lamiids</taxon>
        <taxon>Gentianales</taxon>
        <taxon>Rubiaceae</taxon>
        <taxon>Ixoroideae</taxon>
        <taxon>Gardenieae complex</taxon>
        <taxon>Bertiereae - Coffeeae clade</taxon>
        <taxon>Coffeeae</taxon>
        <taxon>Coffea</taxon>
    </lineage>
</organism>
<dbReference type="AlphaFoldDB" id="A0A068UC88"/>
<dbReference type="OMA" id="LAYRMAC"/>
<reference evidence="3" key="1">
    <citation type="journal article" date="2014" name="Science">
        <title>The coffee genome provides insight into the convergent evolution of caffeine biosynthesis.</title>
        <authorList>
            <person name="Denoeud F."/>
            <person name="Carretero-Paulet L."/>
            <person name="Dereeper A."/>
            <person name="Droc G."/>
            <person name="Guyot R."/>
            <person name="Pietrella M."/>
            <person name="Zheng C."/>
            <person name="Alberti A."/>
            <person name="Anthony F."/>
            <person name="Aprea G."/>
            <person name="Aury J.M."/>
            <person name="Bento P."/>
            <person name="Bernard M."/>
            <person name="Bocs S."/>
            <person name="Campa C."/>
            <person name="Cenci A."/>
            <person name="Combes M.C."/>
            <person name="Crouzillat D."/>
            <person name="Da Silva C."/>
            <person name="Daddiego L."/>
            <person name="De Bellis F."/>
            <person name="Dussert S."/>
            <person name="Garsmeur O."/>
            <person name="Gayraud T."/>
            <person name="Guignon V."/>
            <person name="Jahn K."/>
            <person name="Jamilloux V."/>
            <person name="Joet T."/>
            <person name="Labadie K."/>
            <person name="Lan T."/>
            <person name="Leclercq J."/>
            <person name="Lepelley M."/>
            <person name="Leroy T."/>
            <person name="Li L.T."/>
            <person name="Librado P."/>
            <person name="Lopez L."/>
            <person name="Munoz A."/>
            <person name="Noel B."/>
            <person name="Pallavicini A."/>
            <person name="Perrotta G."/>
            <person name="Poncet V."/>
            <person name="Pot D."/>
            <person name="Priyono X."/>
            <person name="Rigoreau M."/>
            <person name="Rouard M."/>
            <person name="Rozas J."/>
            <person name="Tranchant-Dubreuil C."/>
            <person name="VanBuren R."/>
            <person name="Zhang Q."/>
            <person name="Andrade A.C."/>
            <person name="Argout X."/>
            <person name="Bertrand B."/>
            <person name="de Kochko A."/>
            <person name="Graziosi G."/>
            <person name="Henry R.J."/>
            <person name="Jayarama X."/>
            <person name="Ming R."/>
            <person name="Nagai C."/>
            <person name="Rounsley S."/>
            <person name="Sankoff D."/>
            <person name="Giuliano G."/>
            <person name="Albert V.A."/>
            <person name="Wincker P."/>
            <person name="Lashermes P."/>
        </authorList>
    </citation>
    <scope>NUCLEOTIDE SEQUENCE [LARGE SCALE GENOMIC DNA]</scope>
    <source>
        <strain evidence="3">cv. DH200-94</strain>
    </source>
</reference>
<dbReference type="Gramene" id="CDP05228">
    <property type="protein sequence ID" value="CDP05228"/>
    <property type="gene ID" value="GSCOC_T00020197001"/>
</dbReference>
<dbReference type="PANTHER" id="PTHR45786:SF74">
    <property type="entry name" value="ATP-DEPENDENT DNA HELICASE"/>
    <property type="match status" value="1"/>
</dbReference>
<accession>A0A068UC88</accession>
<dbReference type="OrthoDB" id="1930928at2759"/>
<evidence type="ECO:0000313" key="2">
    <source>
        <dbReference type="EMBL" id="CDP05228.1"/>
    </source>
</evidence>
<dbReference type="STRING" id="49390.A0A068UC88"/>
<feature type="compositionally biased region" description="Basic residues" evidence="1">
    <location>
        <begin position="37"/>
        <end position="58"/>
    </location>
</feature>
<dbReference type="Proteomes" id="UP000295252">
    <property type="component" value="Chromosome IV"/>
</dbReference>
<protein>
    <submittedName>
        <fullName evidence="2">Uncharacterized protein</fullName>
    </submittedName>
</protein>
<evidence type="ECO:0000313" key="3">
    <source>
        <dbReference type="Proteomes" id="UP000295252"/>
    </source>
</evidence>